<evidence type="ECO:0000313" key="2">
    <source>
        <dbReference type="EMBL" id="GIY58513.1"/>
    </source>
</evidence>
<name>A0AAV4UL49_CAEEX</name>
<evidence type="ECO:0000256" key="1">
    <source>
        <dbReference type="SAM" id="MobiDB-lite"/>
    </source>
</evidence>
<sequence length="230" mass="26125">MKRDGKKRKVFINGTFRPCAPLPTGPASIQYKKDPHWAKIELWGPGTCWPPLRTCWIYLLELLIAHEIVARVLPGVKTAIPRPSNNVKPSQRYKAYSSVYPKLLVAGLPPPFYTPTHIHHRGEQKEEEMGEMKRDGKKRKVFINGTFRPLCPSGPASDQNKDPHWAKIESWGREQKEEDIGKMKTDGKKRKVFINGTFRPLCPPGPASSQNKDPHWAKIESFGPGECRPL</sequence>
<dbReference type="AlphaFoldDB" id="A0AAV4UL49"/>
<accession>A0AAV4UL49</accession>
<evidence type="ECO:0000313" key="3">
    <source>
        <dbReference type="Proteomes" id="UP001054945"/>
    </source>
</evidence>
<dbReference type="EMBL" id="BPLR01013072">
    <property type="protein sequence ID" value="GIY58513.1"/>
    <property type="molecule type" value="Genomic_DNA"/>
</dbReference>
<dbReference type="Proteomes" id="UP001054945">
    <property type="component" value="Unassembled WGS sequence"/>
</dbReference>
<keyword evidence="3" id="KW-1185">Reference proteome</keyword>
<protein>
    <submittedName>
        <fullName evidence="2">Uncharacterized protein</fullName>
    </submittedName>
</protein>
<feature type="region of interest" description="Disordered" evidence="1">
    <location>
        <begin position="196"/>
        <end position="230"/>
    </location>
</feature>
<organism evidence="2 3">
    <name type="scientific">Caerostris extrusa</name>
    <name type="common">Bark spider</name>
    <name type="synonym">Caerostris bankana</name>
    <dbReference type="NCBI Taxonomy" id="172846"/>
    <lineage>
        <taxon>Eukaryota</taxon>
        <taxon>Metazoa</taxon>
        <taxon>Ecdysozoa</taxon>
        <taxon>Arthropoda</taxon>
        <taxon>Chelicerata</taxon>
        <taxon>Arachnida</taxon>
        <taxon>Araneae</taxon>
        <taxon>Araneomorphae</taxon>
        <taxon>Entelegynae</taxon>
        <taxon>Araneoidea</taxon>
        <taxon>Araneidae</taxon>
        <taxon>Caerostris</taxon>
    </lineage>
</organism>
<reference evidence="2 3" key="1">
    <citation type="submission" date="2021-06" db="EMBL/GenBank/DDBJ databases">
        <title>Caerostris extrusa draft genome.</title>
        <authorList>
            <person name="Kono N."/>
            <person name="Arakawa K."/>
        </authorList>
    </citation>
    <scope>NUCLEOTIDE SEQUENCE [LARGE SCALE GENOMIC DNA]</scope>
</reference>
<gene>
    <name evidence="2" type="ORF">CEXT_267631</name>
</gene>
<proteinExistence type="predicted"/>
<feature type="region of interest" description="Disordered" evidence="1">
    <location>
        <begin position="169"/>
        <end position="188"/>
    </location>
</feature>
<feature type="compositionally biased region" description="Basic and acidic residues" evidence="1">
    <location>
        <begin position="169"/>
        <end position="186"/>
    </location>
</feature>
<comment type="caution">
    <text evidence="2">The sequence shown here is derived from an EMBL/GenBank/DDBJ whole genome shotgun (WGS) entry which is preliminary data.</text>
</comment>